<keyword evidence="3" id="KW-1185">Reference proteome</keyword>
<dbReference type="EnsemblMetazoa" id="CapteT218458">
    <property type="protein sequence ID" value="CapteP218458"/>
    <property type="gene ID" value="CapteG218458"/>
</dbReference>
<proteinExistence type="predicted"/>
<organism evidence="1">
    <name type="scientific">Capitella teleta</name>
    <name type="common">Polychaete worm</name>
    <dbReference type="NCBI Taxonomy" id="283909"/>
    <lineage>
        <taxon>Eukaryota</taxon>
        <taxon>Metazoa</taxon>
        <taxon>Spiralia</taxon>
        <taxon>Lophotrochozoa</taxon>
        <taxon>Annelida</taxon>
        <taxon>Polychaeta</taxon>
        <taxon>Sedentaria</taxon>
        <taxon>Scolecida</taxon>
        <taxon>Capitellidae</taxon>
        <taxon>Capitella</taxon>
    </lineage>
</organism>
<protein>
    <submittedName>
        <fullName evidence="1 2">Uncharacterized protein</fullName>
    </submittedName>
</protein>
<reference evidence="2" key="3">
    <citation type="submission" date="2015-06" db="UniProtKB">
        <authorList>
            <consortium name="EnsemblMetazoa"/>
        </authorList>
    </citation>
    <scope>IDENTIFICATION</scope>
</reference>
<evidence type="ECO:0000313" key="1">
    <source>
        <dbReference type="EMBL" id="ELU18732.1"/>
    </source>
</evidence>
<gene>
    <name evidence="1" type="ORF">CAPTEDRAFT_218458</name>
</gene>
<sequence>MKNSMRQTISPERENRSKFPCILPNGNRETVGILYMYEGQDTYKCFCSPRTYKTSCILVTESLQCLLPNSERIGLGRHEIKYEKYTLTCICEAKHTYANCSRIDTADPINGSIVVQSQQRYCRMTDQDGMDHAFPIGDWVFGLVNGGQAYDCVCIFHASSSTPIGSCHIMGCLLDDGQTLLAGSARTFDQFDVWKPPYGTICECSKAILPILTCRLLNST</sequence>
<evidence type="ECO:0000313" key="2">
    <source>
        <dbReference type="EnsemblMetazoa" id="CapteP218458"/>
    </source>
</evidence>
<dbReference type="EMBL" id="AMQN01000510">
    <property type="status" value="NOT_ANNOTATED_CDS"/>
    <property type="molecule type" value="Genomic_DNA"/>
</dbReference>
<evidence type="ECO:0000313" key="3">
    <source>
        <dbReference type="Proteomes" id="UP000014760"/>
    </source>
</evidence>
<name>R7VJI0_CAPTE</name>
<reference evidence="3" key="1">
    <citation type="submission" date="2012-12" db="EMBL/GenBank/DDBJ databases">
        <authorList>
            <person name="Hellsten U."/>
            <person name="Grimwood J."/>
            <person name="Chapman J.A."/>
            <person name="Shapiro H."/>
            <person name="Aerts A."/>
            <person name="Otillar R.P."/>
            <person name="Terry A.Y."/>
            <person name="Boore J.L."/>
            <person name="Simakov O."/>
            <person name="Marletaz F."/>
            <person name="Cho S.-J."/>
            <person name="Edsinger-Gonzales E."/>
            <person name="Havlak P."/>
            <person name="Kuo D.-H."/>
            <person name="Larsson T."/>
            <person name="Lv J."/>
            <person name="Arendt D."/>
            <person name="Savage R."/>
            <person name="Osoegawa K."/>
            <person name="de Jong P."/>
            <person name="Lindberg D.R."/>
            <person name="Seaver E.C."/>
            <person name="Weisblat D.A."/>
            <person name="Putnam N.H."/>
            <person name="Grigoriev I.V."/>
            <person name="Rokhsar D.S."/>
        </authorList>
    </citation>
    <scope>NUCLEOTIDE SEQUENCE</scope>
    <source>
        <strain evidence="3">I ESC-2004</strain>
    </source>
</reference>
<reference evidence="1 3" key="2">
    <citation type="journal article" date="2013" name="Nature">
        <title>Insights into bilaterian evolution from three spiralian genomes.</title>
        <authorList>
            <person name="Simakov O."/>
            <person name="Marletaz F."/>
            <person name="Cho S.J."/>
            <person name="Edsinger-Gonzales E."/>
            <person name="Havlak P."/>
            <person name="Hellsten U."/>
            <person name="Kuo D.H."/>
            <person name="Larsson T."/>
            <person name="Lv J."/>
            <person name="Arendt D."/>
            <person name="Savage R."/>
            <person name="Osoegawa K."/>
            <person name="de Jong P."/>
            <person name="Grimwood J."/>
            <person name="Chapman J.A."/>
            <person name="Shapiro H."/>
            <person name="Aerts A."/>
            <person name="Otillar R.P."/>
            <person name="Terry A.Y."/>
            <person name="Boore J.L."/>
            <person name="Grigoriev I.V."/>
            <person name="Lindberg D.R."/>
            <person name="Seaver E.C."/>
            <person name="Weisblat D.A."/>
            <person name="Putnam N.H."/>
            <person name="Rokhsar D.S."/>
        </authorList>
    </citation>
    <scope>NUCLEOTIDE SEQUENCE</scope>
    <source>
        <strain evidence="1 3">I ESC-2004</strain>
    </source>
</reference>
<dbReference type="Proteomes" id="UP000014760">
    <property type="component" value="Unassembled WGS sequence"/>
</dbReference>
<dbReference type="EMBL" id="KB291799">
    <property type="protein sequence ID" value="ELU18732.1"/>
    <property type="molecule type" value="Genomic_DNA"/>
</dbReference>
<dbReference type="AlphaFoldDB" id="R7VJI0"/>
<accession>R7VJI0</accession>
<dbReference type="HOGENOM" id="CLU_1257112_0_0_1"/>